<evidence type="ECO:0000313" key="2">
    <source>
        <dbReference type="EMBL" id="EFE36620.1"/>
    </source>
</evidence>
<dbReference type="eggNOG" id="ENOG502TE2N">
    <property type="taxonomic scope" value="Eukaryota"/>
</dbReference>
<dbReference type="Proteomes" id="UP000008866">
    <property type="component" value="Unassembled WGS sequence"/>
</dbReference>
<dbReference type="HOGENOM" id="CLU_2412808_0_0_1"/>
<dbReference type="GeneID" id="9522350"/>
<protein>
    <submittedName>
        <fullName evidence="2">Uncharacterized protein</fullName>
    </submittedName>
</protein>
<feature type="region of interest" description="Disordered" evidence="1">
    <location>
        <begin position="1"/>
        <end position="92"/>
    </location>
</feature>
<proteinExistence type="predicted"/>
<feature type="compositionally biased region" description="Basic and acidic residues" evidence="1">
    <location>
        <begin position="1"/>
        <end position="16"/>
    </location>
</feature>
<evidence type="ECO:0000313" key="3">
    <source>
        <dbReference type="Proteomes" id="UP000008866"/>
    </source>
</evidence>
<name>D4AIP7_ARTBC</name>
<gene>
    <name evidence="2" type="ORF">ARB_04143</name>
</gene>
<dbReference type="AlphaFoldDB" id="D4AIP7"/>
<evidence type="ECO:0000256" key="1">
    <source>
        <dbReference type="SAM" id="MobiDB-lite"/>
    </source>
</evidence>
<dbReference type="KEGG" id="abe:ARB_04143"/>
<feature type="compositionally biased region" description="Basic residues" evidence="1">
    <location>
        <begin position="78"/>
        <end position="92"/>
    </location>
</feature>
<sequence>MAKKIGSREASEREEQVLSDDDDEDDDEDDDDEAEEKEDEKKLINPRQAAERSHRPEAHSRSLNPLAYEVLNTVEGGKRKKRYKGRGGRQKQ</sequence>
<feature type="compositionally biased region" description="Basic and acidic residues" evidence="1">
    <location>
        <begin position="39"/>
        <end position="60"/>
    </location>
</feature>
<reference evidence="3" key="1">
    <citation type="journal article" date="2011" name="Genome Biol.">
        <title>Comparative and functional genomics provide insights into the pathogenicity of dermatophytic fungi.</title>
        <authorList>
            <person name="Burmester A."/>
            <person name="Shelest E."/>
            <person name="Gloeckner G."/>
            <person name="Heddergott C."/>
            <person name="Schindler S."/>
            <person name="Staib P."/>
            <person name="Heidel A."/>
            <person name="Felder M."/>
            <person name="Petzold A."/>
            <person name="Szafranski K."/>
            <person name="Feuermann M."/>
            <person name="Pedruzzi I."/>
            <person name="Priebe S."/>
            <person name="Groth M."/>
            <person name="Winkler R."/>
            <person name="Li W."/>
            <person name="Kniemeyer O."/>
            <person name="Schroeckh V."/>
            <person name="Hertweck C."/>
            <person name="Hube B."/>
            <person name="White T.C."/>
            <person name="Platzer M."/>
            <person name="Guthke R."/>
            <person name="Heitman J."/>
            <person name="Woestemeyer J."/>
            <person name="Zipfel P.F."/>
            <person name="Monod M."/>
            <person name="Brakhage A.A."/>
        </authorList>
    </citation>
    <scope>NUCLEOTIDE SEQUENCE [LARGE SCALE GENOMIC DNA]</scope>
    <source>
        <strain evidence="3">ATCC MYA-4681 / CBS 112371</strain>
    </source>
</reference>
<dbReference type="EMBL" id="ABSU01000001">
    <property type="protein sequence ID" value="EFE36620.1"/>
    <property type="molecule type" value="Genomic_DNA"/>
</dbReference>
<dbReference type="RefSeq" id="XP_003017265.1">
    <property type="nucleotide sequence ID" value="XM_003017219.1"/>
</dbReference>
<organism evidence="2 3">
    <name type="scientific">Arthroderma benhamiae (strain ATCC MYA-4681 / CBS 112371)</name>
    <name type="common">Trichophyton mentagrophytes</name>
    <dbReference type="NCBI Taxonomy" id="663331"/>
    <lineage>
        <taxon>Eukaryota</taxon>
        <taxon>Fungi</taxon>
        <taxon>Dikarya</taxon>
        <taxon>Ascomycota</taxon>
        <taxon>Pezizomycotina</taxon>
        <taxon>Eurotiomycetes</taxon>
        <taxon>Eurotiomycetidae</taxon>
        <taxon>Onygenales</taxon>
        <taxon>Arthrodermataceae</taxon>
        <taxon>Trichophyton</taxon>
    </lineage>
</organism>
<comment type="caution">
    <text evidence="2">The sequence shown here is derived from an EMBL/GenBank/DDBJ whole genome shotgun (WGS) entry which is preliminary data.</text>
</comment>
<keyword evidence="3" id="KW-1185">Reference proteome</keyword>
<accession>D4AIP7</accession>
<feature type="compositionally biased region" description="Acidic residues" evidence="1">
    <location>
        <begin position="17"/>
        <end position="38"/>
    </location>
</feature>